<dbReference type="InterPro" id="IPR052035">
    <property type="entry name" value="ZnF_BED_domain_contain"/>
</dbReference>
<dbReference type="GO" id="GO:0046983">
    <property type="term" value="F:protein dimerization activity"/>
    <property type="evidence" value="ECO:0007669"/>
    <property type="project" value="InterPro"/>
</dbReference>
<keyword evidence="5" id="KW-0539">Nucleus</keyword>
<evidence type="ECO:0000259" key="6">
    <source>
        <dbReference type="Pfam" id="PF05699"/>
    </source>
</evidence>
<dbReference type="STRING" id="4155.A0A022Q914"/>
<dbReference type="GO" id="GO:0005634">
    <property type="term" value="C:nucleus"/>
    <property type="evidence" value="ECO:0000318"/>
    <property type="project" value="GO_Central"/>
</dbReference>
<accession>A0A022Q914</accession>
<organism evidence="7 8">
    <name type="scientific">Erythranthe guttata</name>
    <name type="common">Yellow monkey flower</name>
    <name type="synonym">Mimulus guttatus</name>
    <dbReference type="NCBI Taxonomy" id="4155"/>
    <lineage>
        <taxon>Eukaryota</taxon>
        <taxon>Viridiplantae</taxon>
        <taxon>Streptophyta</taxon>
        <taxon>Embryophyta</taxon>
        <taxon>Tracheophyta</taxon>
        <taxon>Spermatophyta</taxon>
        <taxon>Magnoliopsida</taxon>
        <taxon>eudicotyledons</taxon>
        <taxon>Gunneridae</taxon>
        <taxon>Pentapetalae</taxon>
        <taxon>asterids</taxon>
        <taxon>lamiids</taxon>
        <taxon>Lamiales</taxon>
        <taxon>Phrymaceae</taxon>
        <taxon>Erythranthe</taxon>
    </lineage>
</organism>
<evidence type="ECO:0000313" key="8">
    <source>
        <dbReference type="Proteomes" id="UP000030748"/>
    </source>
</evidence>
<keyword evidence="4" id="KW-0862">Zinc</keyword>
<dbReference type="InterPro" id="IPR012337">
    <property type="entry name" value="RNaseH-like_sf"/>
</dbReference>
<gene>
    <name evidence="7" type="ORF">MIMGU_mgv1a019843mg</name>
</gene>
<dbReference type="SUPFAM" id="SSF53098">
    <property type="entry name" value="Ribonuclease H-like"/>
    <property type="match status" value="1"/>
</dbReference>
<dbReference type="PANTHER" id="PTHR46481">
    <property type="entry name" value="ZINC FINGER BED DOMAIN-CONTAINING PROTEIN 4"/>
    <property type="match status" value="1"/>
</dbReference>
<dbReference type="Pfam" id="PF05699">
    <property type="entry name" value="Dimer_Tnp_hAT"/>
    <property type="match status" value="1"/>
</dbReference>
<dbReference type="PANTHER" id="PTHR46481:SF10">
    <property type="entry name" value="ZINC FINGER BED DOMAIN-CONTAINING PROTEIN 39"/>
    <property type="match status" value="1"/>
</dbReference>
<evidence type="ECO:0000256" key="5">
    <source>
        <dbReference type="ARBA" id="ARBA00023242"/>
    </source>
</evidence>
<dbReference type="SUPFAM" id="SSF140996">
    <property type="entry name" value="Hermes dimerisation domain"/>
    <property type="match status" value="1"/>
</dbReference>
<name>A0A022Q914_ERYGU</name>
<evidence type="ECO:0000256" key="3">
    <source>
        <dbReference type="ARBA" id="ARBA00022771"/>
    </source>
</evidence>
<keyword evidence="3" id="KW-0863">Zinc-finger</keyword>
<evidence type="ECO:0000313" key="7">
    <source>
        <dbReference type="EMBL" id="EYU24104.1"/>
    </source>
</evidence>
<dbReference type="GO" id="GO:0006357">
    <property type="term" value="P:regulation of transcription by RNA polymerase II"/>
    <property type="evidence" value="ECO:0000318"/>
    <property type="project" value="GO_Central"/>
</dbReference>
<dbReference type="EMBL" id="KI632141">
    <property type="protein sequence ID" value="EYU24104.1"/>
    <property type="molecule type" value="Genomic_DNA"/>
</dbReference>
<dbReference type="Gene3D" id="1.10.10.1070">
    <property type="entry name" value="Zinc finger, BED domain-containing"/>
    <property type="match status" value="1"/>
</dbReference>
<dbReference type="AlphaFoldDB" id="A0A022Q914"/>
<reference evidence="7 8" key="1">
    <citation type="journal article" date="2013" name="Proc. Natl. Acad. Sci. U.S.A.">
        <title>Fine-scale variation in meiotic recombination in Mimulus inferred from population shotgun sequencing.</title>
        <authorList>
            <person name="Hellsten U."/>
            <person name="Wright K.M."/>
            <person name="Jenkins J."/>
            <person name="Shu S."/>
            <person name="Yuan Y."/>
            <person name="Wessler S.R."/>
            <person name="Schmutz J."/>
            <person name="Willis J.H."/>
            <person name="Rokhsar D.S."/>
        </authorList>
    </citation>
    <scope>NUCLEOTIDE SEQUENCE [LARGE SCALE GENOMIC DNA]</scope>
    <source>
        <strain evidence="8">cv. DUN x IM62</strain>
    </source>
</reference>
<sequence length="457" mass="52038">GNTTILFNHLLRAHTTLSHESKPVATIKTFFSSNNYYENNSAHKKELDKALTRMIAIDMQPFRIVEDRGFRDFVYYLNPRYILPSRTTLRNVHLQNMYNEMKEKLVLILNNVEYCAVTTDSWTSRANEFYVTVTCHFIDKNFVLREAVLSTNKLDIDTDHTSNKIADSLRAVLLDWNILYKTSTIVTDNAANMIKACEILKKRHLPCLTQTFTLKAPHPLTADDINIMKDLVCLFMPFDTATTRVSSSSIVTISEIIPTTVDLYHRLHNAKLALKTAEGIKTYNSLIDGVNRRLAPFENRSVAQLATIFEPRFKKEGFGCSSTADAAGFLLQNEIAACSSYENPTPDIEEPPTHPDYPSTKTSQIYAFVQDKIAQKQSRTPQADGIILVRQYLEKPHELQGTPPLEYWKYLCIPACSTASERMFSKAGCILSDRRAALKPFIVDQLLFTNKNQWLNE</sequence>
<dbReference type="GO" id="GO:0008270">
    <property type="term" value="F:zinc ion binding"/>
    <property type="evidence" value="ECO:0007669"/>
    <property type="project" value="UniProtKB-KW"/>
</dbReference>
<evidence type="ECO:0000256" key="4">
    <source>
        <dbReference type="ARBA" id="ARBA00022833"/>
    </source>
</evidence>
<feature type="non-terminal residue" evidence="7">
    <location>
        <position position="1"/>
    </location>
</feature>
<proteinExistence type="predicted"/>
<dbReference type="InterPro" id="IPR008906">
    <property type="entry name" value="HATC_C_dom"/>
</dbReference>
<feature type="domain" description="HAT C-terminal dimerisation" evidence="6">
    <location>
        <begin position="409"/>
        <end position="452"/>
    </location>
</feature>
<keyword evidence="8" id="KW-1185">Reference proteome</keyword>
<dbReference type="Proteomes" id="UP000030748">
    <property type="component" value="Unassembled WGS sequence"/>
</dbReference>
<evidence type="ECO:0000256" key="1">
    <source>
        <dbReference type="ARBA" id="ARBA00004123"/>
    </source>
</evidence>
<comment type="subcellular location">
    <subcellularLocation>
        <location evidence="1">Nucleus</location>
    </subcellularLocation>
</comment>
<keyword evidence="2" id="KW-0479">Metal-binding</keyword>
<evidence type="ECO:0000256" key="2">
    <source>
        <dbReference type="ARBA" id="ARBA00022723"/>
    </source>
</evidence>
<protein>
    <recommendedName>
        <fullName evidence="6">HAT C-terminal dimerisation domain-containing protein</fullName>
    </recommendedName>
</protein>